<dbReference type="Pfam" id="PF06821">
    <property type="entry name" value="Ser_hydrolase"/>
    <property type="match status" value="1"/>
</dbReference>
<dbReference type="GO" id="GO:0016787">
    <property type="term" value="F:hydrolase activity"/>
    <property type="evidence" value="ECO:0007669"/>
    <property type="project" value="UniProtKB-KW"/>
</dbReference>
<name>A0ABU2J6S1_9ACTN</name>
<dbReference type="Gene3D" id="3.40.50.1820">
    <property type="entry name" value="alpha/beta hydrolase"/>
    <property type="match status" value="1"/>
</dbReference>
<dbReference type="InterPro" id="IPR010662">
    <property type="entry name" value="RBBP9/YdeN"/>
</dbReference>
<dbReference type="InterPro" id="IPR029058">
    <property type="entry name" value="AB_hydrolase_fold"/>
</dbReference>
<reference evidence="2" key="1">
    <citation type="submission" date="2023-07" db="EMBL/GenBank/DDBJ databases">
        <title>30 novel species of actinomycetes from the DSMZ collection.</title>
        <authorList>
            <person name="Nouioui I."/>
        </authorList>
    </citation>
    <scope>NUCLEOTIDE SEQUENCE [LARGE SCALE GENOMIC DNA]</scope>
    <source>
        <strain evidence="2">DSM 44399</strain>
    </source>
</reference>
<proteinExistence type="predicted"/>
<evidence type="ECO:0000313" key="2">
    <source>
        <dbReference type="Proteomes" id="UP001183176"/>
    </source>
</evidence>
<dbReference type="EMBL" id="JAVREH010000002">
    <property type="protein sequence ID" value="MDT0260194.1"/>
    <property type="molecule type" value="Genomic_DNA"/>
</dbReference>
<keyword evidence="2" id="KW-1185">Reference proteome</keyword>
<dbReference type="Proteomes" id="UP001183176">
    <property type="component" value="Unassembled WGS sequence"/>
</dbReference>
<comment type="caution">
    <text evidence="1">The sequence shown here is derived from an EMBL/GenBank/DDBJ whole genome shotgun (WGS) entry which is preliminary data.</text>
</comment>
<dbReference type="SUPFAM" id="SSF53474">
    <property type="entry name" value="alpha/beta-Hydrolases"/>
    <property type="match status" value="1"/>
</dbReference>
<evidence type="ECO:0000313" key="1">
    <source>
        <dbReference type="EMBL" id="MDT0260194.1"/>
    </source>
</evidence>
<dbReference type="RefSeq" id="WP_311421350.1">
    <property type="nucleotide sequence ID" value="NZ_JAVREH010000002.1"/>
</dbReference>
<protein>
    <submittedName>
        <fullName evidence="1">Alpha/beta hydrolase</fullName>
    </submittedName>
</protein>
<sequence length="202" mass="21361">MPRRPTRTVPTVLLHGSIGHGHGDWQPWLADQLRTAGREVRFPELPNPQRPDLAEWSSVLRDTLAGLPDDGFDVIAHSLSCLLWLHHATNHSGEVKASRPARVALVAPPVARPGADLAAGWSSFYPVPLDIDAIRGAADGTVLVGSDDDPYCPGGVAQAYGAPLKMAATVVPGAGSLTAETGFGPWPAVLDWCGRDNLAFIA</sequence>
<gene>
    <name evidence="1" type="ORF">RM423_02185</name>
</gene>
<accession>A0ABU2J6S1</accession>
<organism evidence="1 2">
    <name type="scientific">Jatrophihabitans lederbergiae</name>
    <dbReference type="NCBI Taxonomy" id="3075547"/>
    <lineage>
        <taxon>Bacteria</taxon>
        <taxon>Bacillati</taxon>
        <taxon>Actinomycetota</taxon>
        <taxon>Actinomycetes</taxon>
        <taxon>Jatrophihabitantales</taxon>
        <taxon>Jatrophihabitantaceae</taxon>
        <taxon>Jatrophihabitans</taxon>
    </lineage>
</organism>
<keyword evidence="1" id="KW-0378">Hydrolase</keyword>